<dbReference type="EMBL" id="RAPN01000001">
    <property type="protein sequence ID" value="RKD91916.1"/>
    <property type="molecule type" value="Genomic_DNA"/>
</dbReference>
<evidence type="ECO:0000313" key="1">
    <source>
        <dbReference type="EMBL" id="RKD91916.1"/>
    </source>
</evidence>
<comment type="caution">
    <text evidence="1">The sequence shown here is derived from an EMBL/GenBank/DDBJ whole genome shotgun (WGS) entry which is preliminary data.</text>
</comment>
<organism evidence="1 2">
    <name type="scientific">Mangrovibacterium diazotrophicum</name>
    <dbReference type="NCBI Taxonomy" id="1261403"/>
    <lineage>
        <taxon>Bacteria</taxon>
        <taxon>Pseudomonadati</taxon>
        <taxon>Bacteroidota</taxon>
        <taxon>Bacteroidia</taxon>
        <taxon>Marinilabiliales</taxon>
        <taxon>Prolixibacteraceae</taxon>
        <taxon>Mangrovibacterium</taxon>
    </lineage>
</organism>
<keyword evidence="2" id="KW-1185">Reference proteome</keyword>
<evidence type="ECO:0000313" key="2">
    <source>
        <dbReference type="Proteomes" id="UP000283387"/>
    </source>
</evidence>
<dbReference type="RefSeq" id="WP_120273177.1">
    <property type="nucleotide sequence ID" value="NZ_RAPN01000001.1"/>
</dbReference>
<dbReference type="OrthoDB" id="1450972at2"/>
<gene>
    <name evidence="1" type="ORF">BC643_2285</name>
</gene>
<dbReference type="Proteomes" id="UP000283387">
    <property type="component" value="Unassembled WGS sequence"/>
</dbReference>
<dbReference type="InterPro" id="IPR009409">
    <property type="entry name" value="DUF1059"/>
</dbReference>
<dbReference type="Pfam" id="PF06348">
    <property type="entry name" value="DUF1059"/>
    <property type="match status" value="1"/>
</dbReference>
<dbReference type="AlphaFoldDB" id="A0A419W8Z9"/>
<accession>A0A419W8Z9</accession>
<proteinExistence type="predicted"/>
<sequence>MGKVKVVRCSDAGLDCSFVGRSESEEELLNQVAKHAKEAHGMEINDELIQKVRSIMHEEEHVS</sequence>
<reference evidence="1 2" key="1">
    <citation type="submission" date="2018-09" db="EMBL/GenBank/DDBJ databases">
        <title>Genomic Encyclopedia of Archaeal and Bacterial Type Strains, Phase II (KMG-II): from individual species to whole genera.</title>
        <authorList>
            <person name="Goeker M."/>
        </authorList>
    </citation>
    <scope>NUCLEOTIDE SEQUENCE [LARGE SCALE GENOMIC DNA]</scope>
    <source>
        <strain evidence="1 2">DSM 27148</strain>
    </source>
</reference>
<name>A0A419W8Z9_9BACT</name>
<protein>
    <submittedName>
        <fullName evidence="1">Putative small metal-binding protein</fullName>
    </submittedName>
</protein>